<organism evidence="2 3">
    <name type="scientific">Cryobacterium zongtaii</name>
    <dbReference type="NCBI Taxonomy" id="1259217"/>
    <lineage>
        <taxon>Bacteria</taxon>
        <taxon>Bacillati</taxon>
        <taxon>Actinomycetota</taxon>
        <taxon>Actinomycetes</taxon>
        <taxon>Micrococcales</taxon>
        <taxon>Microbacteriaceae</taxon>
        <taxon>Cryobacterium</taxon>
    </lineage>
</organism>
<dbReference type="AlphaFoldDB" id="A0A2S3ZE27"/>
<dbReference type="EMBL" id="PPXF01000045">
    <property type="protein sequence ID" value="POH64713.1"/>
    <property type="molecule type" value="Genomic_DNA"/>
</dbReference>
<dbReference type="GO" id="GO:0004222">
    <property type="term" value="F:metalloendopeptidase activity"/>
    <property type="evidence" value="ECO:0007669"/>
    <property type="project" value="TreeGrafter"/>
</dbReference>
<dbReference type="SUPFAM" id="SSF51261">
    <property type="entry name" value="Duplicated hybrid motif"/>
    <property type="match status" value="1"/>
</dbReference>
<gene>
    <name evidence="2" type="ORF">C3B59_09610</name>
</gene>
<proteinExistence type="predicted"/>
<accession>A0A2S3ZE27</accession>
<evidence type="ECO:0000259" key="1">
    <source>
        <dbReference type="Pfam" id="PF01551"/>
    </source>
</evidence>
<evidence type="ECO:0000313" key="2">
    <source>
        <dbReference type="EMBL" id="POH64713.1"/>
    </source>
</evidence>
<dbReference type="InterPro" id="IPR016047">
    <property type="entry name" value="M23ase_b-sheet_dom"/>
</dbReference>
<feature type="domain" description="M23ase beta-sheet core" evidence="1">
    <location>
        <begin position="210"/>
        <end position="294"/>
    </location>
</feature>
<name>A0A2S3ZE27_9MICO</name>
<dbReference type="PANTHER" id="PTHR21666">
    <property type="entry name" value="PEPTIDASE-RELATED"/>
    <property type="match status" value="1"/>
</dbReference>
<protein>
    <submittedName>
        <fullName evidence="2">M23 family peptidase</fullName>
    </submittedName>
</protein>
<evidence type="ECO:0000313" key="3">
    <source>
        <dbReference type="Proteomes" id="UP000237104"/>
    </source>
</evidence>
<dbReference type="CDD" id="cd12797">
    <property type="entry name" value="M23_peptidase"/>
    <property type="match status" value="1"/>
</dbReference>
<dbReference type="Pfam" id="PF01551">
    <property type="entry name" value="Peptidase_M23"/>
    <property type="match status" value="1"/>
</dbReference>
<dbReference type="PANTHER" id="PTHR21666:SF270">
    <property type="entry name" value="MUREIN HYDROLASE ACTIVATOR ENVC"/>
    <property type="match status" value="1"/>
</dbReference>
<reference evidence="2 3" key="1">
    <citation type="submission" date="2018-01" db="EMBL/GenBank/DDBJ databases">
        <title>Cryobacterium sp. nov., from glaciers in China.</title>
        <authorList>
            <person name="Liu Q."/>
            <person name="Xin Y.-H."/>
        </authorList>
    </citation>
    <scope>NUCLEOTIDE SEQUENCE [LARGE SCALE GENOMIC DNA]</scope>
    <source>
        <strain evidence="2 3">TMB1-8</strain>
    </source>
</reference>
<dbReference type="Gene3D" id="2.70.70.10">
    <property type="entry name" value="Glucose Permease (Domain IIA)"/>
    <property type="match status" value="1"/>
</dbReference>
<dbReference type="InterPro" id="IPR011055">
    <property type="entry name" value="Dup_hybrid_motif"/>
</dbReference>
<sequence>MGGGSSAAAECGGGTASTVDVSKVPAGPIAGFDHDQLVVAAGIMNAAQQLGLNARAQQLGVMTAMGESSLQLLTYGDNAINPDGSIADSIGPFQQQSSWGTTEERLDPFTSATKFYERLPGVANWESIEPTLAAHAVQGNADPYFYTTYWDGAGQITAALNGDASQEGAAAAPASGGCADGPVGFPLTKPFNMSDNYGPRPGRVAGASTYHPADDLSGACGTPVYAIAPGTVTLSDRLTLSVKSPEGYTVSYLHSHVTDRAAAVGDQVAIGQQITAIGDEAPSTGCHLDIRVNAFGTTNANVAALANDSLAPNWVDPEKFYALFGQALCDDTCARNYDE</sequence>
<comment type="caution">
    <text evidence="2">The sequence shown here is derived from an EMBL/GenBank/DDBJ whole genome shotgun (WGS) entry which is preliminary data.</text>
</comment>
<dbReference type="OrthoDB" id="5496837at2"/>
<dbReference type="InterPro" id="IPR050570">
    <property type="entry name" value="Cell_wall_metabolism_enzyme"/>
</dbReference>
<dbReference type="Proteomes" id="UP000237104">
    <property type="component" value="Unassembled WGS sequence"/>
</dbReference>